<accession>B5RK46</accession>
<reference evidence="1 2" key="1">
    <citation type="journal article" date="2008" name="PLoS Genet.">
        <title>Complete genome sequence of the N2-fixing broad host range endophyte Klebsiella pneumoniae 342 and virulence predictions verified in mice.</title>
        <authorList>
            <person name="Fouts D.E."/>
            <person name="Tyler H.L."/>
            <person name="DeBoy R.T."/>
            <person name="Daugherty S."/>
            <person name="Ren Q."/>
            <person name="Badger J.H."/>
            <person name="Durkin A.S."/>
            <person name="Huot H."/>
            <person name="Shrivastava S."/>
            <person name="Kothari S."/>
            <person name="Dodson R.J."/>
            <person name="Mohamoud Y."/>
            <person name="Khouri H."/>
            <person name="Roesch L.F."/>
            <person name="Krogfelt K.A."/>
            <person name="Struve C."/>
            <person name="Triplett E.W."/>
            <person name="Methe B.A."/>
        </authorList>
    </citation>
    <scope>NUCLEOTIDE SEQUENCE [LARGE SCALE GENOMIC DNA]</scope>
    <source>
        <strain evidence="1 2">342</strain>
        <plasmid evidence="2">Plasmid pKP187</plasmid>
    </source>
</reference>
<proteinExistence type="predicted"/>
<sequence length="75" mass="8419">MKWAEWWQQPGCLFAVLWQEGGCPVRFIGQHHHRHLSQPTAGVFLSSRDYVSMDSSLGILSQTSSPAAPVAIRRL</sequence>
<evidence type="ECO:0000313" key="2">
    <source>
        <dbReference type="Proteomes" id="UP000001734"/>
    </source>
</evidence>
<dbReference type="BioCyc" id="KPNE507522:GI0B-5656-MONOMER"/>
<name>B5RK46_KLEV3</name>
<gene>
    <name evidence="1" type="ordered locus">KPK_A0122</name>
</gene>
<dbReference type="KEGG" id="kpe:KPK_A0122"/>
<dbReference type="Proteomes" id="UP000001734">
    <property type="component" value="Plasmid pKP187"/>
</dbReference>
<protein>
    <submittedName>
        <fullName evidence="1">Uncharacterized protein</fullName>
    </submittedName>
</protein>
<dbReference type="AlphaFoldDB" id="B5RK46"/>
<evidence type="ECO:0000313" key="1">
    <source>
        <dbReference type="EMBL" id="ACI12028.1"/>
    </source>
</evidence>
<dbReference type="EMBL" id="CP000965">
    <property type="protein sequence ID" value="ACI12028.1"/>
    <property type="molecule type" value="Genomic_DNA"/>
</dbReference>
<keyword evidence="1" id="KW-0614">Plasmid</keyword>
<organism evidence="1 2">
    <name type="scientific">Klebsiella variicola (strain 342)</name>
    <name type="common">Klebsiella pneumoniae</name>
    <dbReference type="NCBI Taxonomy" id="507522"/>
    <lineage>
        <taxon>Bacteria</taxon>
        <taxon>Pseudomonadati</taxon>
        <taxon>Pseudomonadota</taxon>
        <taxon>Gammaproteobacteria</taxon>
        <taxon>Enterobacterales</taxon>
        <taxon>Enterobacteriaceae</taxon>
        <taxon>Klebsiella/Raoultella group</taxon>
        <taxon>Klebsiella</taxon>
        <taxon>Klebsiella pneumoniae complex</taxon>
    </lineage>
</organism>
<dbReference type="HOGENOM" id="CLU_2666273_0_0_6"/>
<geneLocation type="plasmid" evidence="1 2">
    <name>pKP187</name>
</geneLocation>